<proteinExistence type="predicted"/>
<evidence type="ECO:0000313" key="2">
    <source>
        <dbReference type="Proteomes" id="UP000257109"/>
    </source>
</evidence>
<gene>
    <name evidence="1" type="ORF">CR513_09025</name>
</gene>
<feature type="non-terminal residue" evidence="1">
    <location>
        <position position="1"/>
    </location>
</feature>
<comment type="caution">
    <text evidence="1">The sequence shown here is derived from an EMBL/GenBank/DDBJ whole genome shotgun (WGS) entry which is preliminary data.</text>
</comment>
<sequence>MASVQSLVITFSDEDLRYTPLQQDDPMVISVITAEYKVERVLINQGSSTNILYWSTFQKLGLSTSILKECLGTLFTFAGERGLAHQAYRSYTQWLTHRPPIT</sequence>
<evidence type="ECO:0000313" key="1">
    <source>
        <dbReference type="EMBL" id="RDY06928.1"/>
    </source>
</evidence>
<name>A0A371HVX1_MUCPR</name>
<protein>
    <submittedName>
        <fullName evidence="1">Uncharacterized protein</fullName>
    </submittedName>
</protein>
<dbReference type="AlphaFoldDB" id="A0A371HVX1"/>
<organism evidence="1 2">
    <name type="scientific">Mucuna pruriens</name>
    <name type="common">Velvet bean</name>
    <name type="synonym">Dolichos pruriens</name>
    <dbReference type="NCBI Taxonomy" id="157652"/>
    <lineage>
        <taxon>Eukaryota</taxon>
        <taxon>Viridiplantae</taxon>
        <taxon>Streptophyta</taxon>
        <taxon>Embryophyta</taxon>
        <taxon>Tracheophyta</taxon>
        <taxon>Spermatophyta</taxon>
        <taxon>Magnoliopsida</taxon>
        <taxon>eudicotyledons</taxon>
        <taxon>Gunneridae</taxon>
        <taxon>Pentapetalae</taxon>
        <taxon>rosids</taxon>
        <taxon>fabids</taxon>
        <taxon>Fabales</taxon>
        <taxon>Fabaceae</taxon>
        <taxon>Papilionoideae</taxon>
        <taxon>50 kb inversion clade</taxon>
        <taxon>NPAAA clade</taxon>
        <taxon>indigoferoid/millettioid clade</taxon>
        <taxon>Phaseoleae</taxon>
        <taxon>Mucuna</taxon>
    </lineage>
</organism>
<dbReference type="Proteomes" id="UP000257109">
    <property type="component" value="Unassembled WGS sequence"/>
</dbReference>
<reference evidence="1" key="1">
    <citation type="submission" date="2018-05" db="EMBL/GenBank/DDBJ databases">
        <title>Draft genome of Mucuna pruriens seed.</title>
        <authorList>
            <person name="Nnadi N.E."/>
            <person name="Vos R."/>
            <person name="Hasami M.H."/>
            <person name="Devisetty U.K."/>
            <person name="Aguiy J.C."/>
        </authorList>
    </citation>
    <scope>NUCLEOTIDE SEQUENCE [LARGE SCALE GENOMIC DNA]</scope>
    <source>
        <strain evidence="1">JCA_2017</strain>
    </source>
</reference>
<dbReference type="OrthoDB" id="1400091at2759"/>
<accession>A0A371HVX1</accession>
<keyword evidence="2" id="KW-1185">Reference proteome</keyword>
<dbReference type="EMBL" id="QJKJ01001579">
    <property type="protein sequence ID" value="RDY06928.1"/>
    <property type="molecule type" value="Genomic_DNA"/>
</dbReference>